<reference evidence="4 5" key="1">
    <citation type="submission" date="2017-01" db="EMBL/GenBank/DDBJ databases">
        <authorList>
            <person name="Mah S.A."/>
            <person name="Swanson W.J."/>
            <person name="Moy G.W."/>
            <person name="Vacquier V.D."/>
        </authorList>
    </citation>
    <scope>NUCLEOTIDE SEQUENCE [LARGE SCALE GENOMIC DNA]</scope>
    <source>
        <strain evidence="4 5">NIO-1016</strain>
    </source>
</reference>
<dbReference type="Gene3D" id="3.30.530.20">
    <property type="match status" value="1"/>
</dbReference>
<organism evidence="4 5">
    <name type="scientific">Domibacillus enclensis</name>
    <dbReference type="NCBI Taxonomy" id="1017273"/>
    <lineage>
        <taxon>Bacteria</taxon>
        <taxon>Bacillati</taxon>
        <taxon>Bacillota</taxon>
        <taxon>Bacilli</taxon>
        <taxon>Bacillales</taxon>
        <taxon>Bacillaceae</taxon>
        <taxon>Domibacillus</taxon>
    </lineage>
</organism>
<dbReference type="CDD" id="cd07814">
    <property type="entry name" value="SRPBCC_CalC_Aha1-like"/>
    <property type="match status" value="1"/>
</dbReference>
<comment type="similarity">
    <text evidence="1">Belongs to the AHA1 family.</text>
</comment>
<gene>
    <name evidence="3" type="ORF">B1B05_14765</name>
    <name evidence="4" type="ORF">SAMN05443094_107174</name>
</gene>
<dbReference type="EMBL" id="MWSK01000007">
    <property type="protein sequence ID" value="OXS75789.1"/>
    <property type="molecule type" value="Genomic_DNA"/>
</dbReference>
<dbReference type="OrthoDB" id="118413at2"/>
<evidence type="ECO:0000313" key="5">
    <source>
        <dbReference type="Proteomes" id="UP000186385"/>
    </source>
</evidence>
<dbReference type="EMBL" id="FTLX01000007">
    <property type="protein sequence ID" value="SIR37346.1"/>
    <property type="molecule type" value="Genomic_DNA"/>
</dbReference>
<dbReference type="InterPro" id="IPR023393">
    <property type="entry name" value="START-like_dom_sf"/>
</dbReference>
<keyword evidence="6" id="KW-1185">Reference proteome</keyword>
<protein>
    <submittedName>
        <fullName evidence="3">ATPase</fullName>
    </submittedName>
    <submittedName>
        <fullName evidence="4">Uncharacterized conserved protein YndB, AHSA1/START domain</fullName>
    </submittedName>
</protein>
<sequence length="174" mass="19978">MSDQTVMVKVEGSDLIMERIVAAPRDLVFQVFSSSDHVEAWWGPAGWETENRQFEFKPGGVWHYCMRCTDKDQGDFYGMESWGKGVFHEIVPPEKIVYTDYFSDEQGSESKEMPSTHSTILFEEIGEETKLIFRSRYASEEALQQVMDMGMVQGFSSQLEHLDQLLAKLQSKSI</sequence>
<evidence type="ECO:0000259" key="2">
    <source>
        <dbReference type="Pfam" id="PF08327"/>
    </source>
</evidence>
<dbReference type="STRING" id="1017273.SAMN05443094_107174"/>
<feature type="domain" description="Activator of Hsp90 ATPase homologue 1/2-like C-terminal" evidence="2">
    <location>
        <begin position="23"/>
        <end position="166"/>
    </location>
</feature>
<dbReference type="Proteomes" id="UP000215545">
    <property type="component" value="Unassembled WGS sequence"/>
</dbReference>
<dbReference type="SUPFAM" id="SSF55961">
    <property type="entry name" value="Bet v1-like"/>
    <property type="match status" value="1"/>
</dbReference>
<evidence type="ECO:0000313" key="4">
    <source>
        <dbReference type="EMBL" id="SIR37346.1"/>
    </source>
</evidence>
<evidence type="ECO:0000313" key="3">
    <source>
        <dbReference type="EMBL" id="OXS75789.1"/>
    </source>
</evidence>
<reference evidence="3" key="3">
    <citation type="submission" date="2017-03" db="EMBL/GenBank/DDBJ databases">
        <authorList>
            <person name="Dastager S.G."/>
            <person name="Neurgaonkar P.S."/>
            <person name="Dharne M.S."/>
        </authorList>
    </citation>
    <scope>NUCLEOTIDE SEQUENCE</scope>
    <source>
        <strain evidence="3">DSM 25145</strain>
    </source>
</reference>
<name>A0A1N7AE64_9BACI</name>
<dbReference type="Proteomes" id="UP000186385">
    <property type="component" value="Unassembled WGS sequence"/>
</dbReference>
<dbReference type="InterPro" id="IPR013538">
    <property type="entry name" value="ASHA1/2-like_C"/>
</dbReference>
<evidence type="ECO:0000256" key="1">
    <source>
        <dbReference type="ARBA" id="ARBA00006817"/>
    </source>
</evidence>
<dbReference type="RefSeq" id="WP_045849475.1">
    <property type="nucleotide sequence ID" value="NZ_FTLX01000007.1"/>
</dbReference>
<reference evidence="6" key="2">
    <citation type="submission" date="2017-03" db="EMBL/GenBank/DDBJ databases">
        <title>Bacillus sp. V-88(T) DSM27956, whole genome shotgun sequencing project.</title>
        <authorList>
            <person name="Dastager S.G."/>
            <person name="Neurgaonkar P.S."/>
            <person name="Dharne M.S."/>
        </authorList>
    </citation>
    <scope>NUCLEOTIDE SEQUENCE [LARGE SCALE GENOMIC DNA]</scope>
    <source>
        <strain evidence="6">DSM 25145</strain>
    </source>
</reference>
<dbReference type="AlphaFoldDB" id="A0A1N7AE64"/>
<dbReference type="Pfam" id="PF08327">
    <property type="entry name" value="AHSA1"/>
    <property type="match status" value="1"/>
</dbReference>
<proteinExistence type="inferred from homology"/>
<evidence type="ECO:0000313" key="6">
    <source>
        <dbReference type="Proteomes" id="UP000215545"/>
    </source>
</evidence>
<accession>A0A1N7AE64</accession>